<dbReference type="Proteomes" id="UP000317036">
    <property type="component" value="Unassembled WGS sequence"/>
</dbReference>
<dbReference type="RefSeq" id="WP_144855030.1">
    <property type="nucleotide sequence ID" value="NZ_VNJI01000086.1"/>
</dbReference>
<dbReference type="Pfam" id="PF20136">
    <property type="entry name" value="DUF6526"/>
    <property type="match status" value="1"/>
</dbReference>
<feature type="transmembrane region" description="Helical" evidence="1">
    <location>
        <begin position="42"/>
        <end position="62"/>
    </location>
</feature>
<gene>
    <name evidence="2" type="ORF">FPZ49_34195</name>
</gene>
<sequence length="141" mass="16567">MTKQNFANHRRYHAPFHYFLPVVLLVMLVANIFNIIKEGLTLSVILMLLTFVYLITINFFVIRNYPLKAQDRAIRVEENFRHYVLTGQTMDSRLTLQQIIALRFASDSEFVELCKKAVLENLSPNDIKKAIKDWKSDDYRA</sequence>
<keyword evidence="1" id="KW-0472">Membrane</keyword>
<dbReference type="OrthoDB" id="765463at2"/>
<feature type="transmembrane region" description="Helical" evidence="1">
    <location>
        <begin position="16"/>
        <end position="36"/>
    </location>
</feature>
<evidence type="ECO:0000256" key="1">
    <source>
        <dbReference type="SAM" id="Phobius"/>
    </source>
</evidence>
<proteinExistence type="predicted"/>
<comment type="caution">
    <text evidence="2">The sequence shown here is derived from an EMBL/GenBank/DDBJ whole genome shotgun (WGS) entry which is preliminary data.</text>
</comment>
<protein>
    <submittedName>
        <fullName evidence="2">Uncharacterized protein</fullName>
    </submittedName>
</protein>
<organism evidence="2 3">
    <name type="scientific">Paenibacillus cremeus</name>
    <dbReference type="NCBI Taxonomy" id="2163881"/>
    <lineage>
        <taxon>Bacteria</taxon>
        <taxon>Bacillati</taxon>
        <taxon>Bacillota</taxon>
        <taxon>Bacilli</taxon>
        <taxon>Bacillales</taxon>
        <taxon>Paenibacillaceae</taxon>
        <taxon>Paenibacillus</taxon>
    </lineage>
</organism>
<dbReference type="AlphaFoldDB" id="A0A559JGI7"/>
<dbReference type="EMBL" id="VNJI01000086">
    <property type="protein sequence ID" value="TVX98987.1"/>
    <property type="molecule type" value="Genomic_DNA"/>
</dbReference>
<reference evidence="2 3" key="1">
    <citation type="submission" date="2019-07" db="EMBL/GenBank/DDBJ databases">
        <authorList>
            <person name="Kim J."/>
        </authorList>
    </citation>
    <scope>NUCLEOTIDE SEQUENCE [LARGE SCALE GENOMIC DNA]</scope>
    <source>
        <strain evidence="2 3">JC52</strain>
    </source>
</reference>
<keyword evidence="1" id="KW-0812">Transmembrane</keyword>
<keyword evidence="3" id="KW-1185">Reference proteome</keyword>
<name>A0A559JGI7_9BACL</name>
<keyword evidence="1" id="KW-1133">Transmembrane helix</keyword>
<evidence type="ECO:0000313" key="2">
    <source>
        <dbReference type="EMBL" id="TVX98987.1"/>
    </source>
</evidence>
<accession>A0A559JGI7</accession>
<dbReference type="InterPro" id="IPR045385">
    <property type="entry name" value="DUF6526"/>
</dbReference>
<evidence type="ECO:0000313" key="3">
    <source>
        <dbReference type="Proteomes" id="UP000317036"/>
    </source>
</evidence>